<dbReference type="InterPro" id="IPR036034">
    <property type="entry name" value="PDZ_sf"/>
</dbReference>
<dbReference type="InterPro" id="IPR008145">
    <property type="entry name" value="GK/Ca_channel_bsu"/>
</dbReference>
<feature type="region of interest" description="Disordered" evidence="12">
    <location>
        <begin position="295"/>
        <end position="356"/>
    </location>
</feature>
<keyword evidence="10" id="KW-0472">Membrane</keyword>
<dbReference type="Pfam" id="PF00595">
    <property type="entry name" value="PDZ"/>
    <property type="match status" value="2"/>
</dbReference>
<evidence type="ECO:0000256" key="10">
    <source>
        <dbReference type="ARBA" id="ARBA00023136"/>
    </source>
</evidence>
<dbReference type="GeneTree" id="ENSGT00940000158634"/>
<name>A0A8C4ND63_EPTBU</name>
<dbReference type="Pfam" id="PF07653">
    <property type="entry name" value="SH3_2"/>
    <property type="match status" value="1"/>
</dbReference>
<feature type="domain" description="PDZ" evidence="15">
    <location>
        <begin position="211"/>
        <end position="289"/>
    </location>
</feature>
<dbReference type="AlphaFoldDB" id="A0A8C4ND63"/>
<keyword evidence="17" id="KW-1185">Reference proteome</keyword>
<dbReference type="PROSITE" id="PS50052">
    <property type="entry name" value="GUANYLATE_KINASE_2"/>
    <property type="match status" value="1"/>
</dbReference>
<keyword evidence="4" id="KW-0796">Tight junction</keyword>
<keyword evidence="8" id="KW-0677">Repeat</keyword>
<dbReference type="FunFam" id="2.30.42.10:FF:000009">
    <property type="entry name" value="Putative tight junction protein ZO-1"/>
    <property type="match status" value="1"/>
</dbReference>
<sequence length="987" mass="110833">MKYKKFLPVVQMAFGMTPATRTALLPHSARSNTWIALRIVRWMRSWCGKISQFCYKRIDDHVVMVNGKFKDQLDYSTAVQELRSSEKTAEVTVRRRHLVKMSTAVKSEMNDLSENSPEVNSIPTSMGQGSGPVEDLISPELQATELVMDRECTNVTALALSTELPADHGEVWDIALEKINDAEVENHVEDDQNAALTDPSLEDERQDDVVKVTLIKKSLSEGFGLRLGSQIYIKDVSSHGLAAQDGKLHEGDIILKINGTVTENMSLMDARHLIERSFGKLQLTIHREKSRILTNLPELQDSTQTSDMSDGDDVTEVPSMTSEAPSGQSSPSPSCHHFGSKKCLNTSRGSSRCTRTSMRDHKSEIMCEIPPIDPAALHHKSDHKSCVFTTPRTNSQMQPKGERKLKVITFCKQDSVGLQLVGGNAVGIFVAGVQTGSPAAAQGLQEGDQLLKVNDVDFQHTIREDAVLFLLQLPKGQLVTFIAQQKWDVYRSVMDCNVRDSFYIRTHFEYKGETAQSLQFGPGEVFRVVDTLHSGELGSWLVLRLGEGRTELERGIIPSRNRAEQLAQLQSEQFTGPSRSSSWRFRSLRSVKKSETKLRSDTPSRPVHSHLPAYETVVLGEAGFPRPVVIFGPLSDVGCERLAREQPNEFEIPKGEPRDAGTKPRMNGLIRLLTIKQIINRNRHALLDVTPGAAARLHRSRWHPIVIFLQPDSRAGLRAMRRRLCPASDKSSQRLYDQAIKLQRNYSFLFTATIKLNFLNDGWFGELKETIREQQRKLVWVSDVKAEQLGEKPCGPEDLLSYLSAQDSECSFYFPKGQQSLSDYEEDEADIMSCACHLSHNEHCLSQRGLCRRSTTQPVTVKPRRLNLQPMFPHEPKRCHEMHHPLNLCHCQREGESWLMEASSPVLQPASLPHQYFYHLDGRISDLHIQGGNLKQFDPAMTVIKNPDTCGMVNGFGALHCCSHPPIRHHRGPIHKPSAECLRLGLP</sequence>
<dbReference type="Ensembl" id="ENSEBUT00000005451.1">
    <property type="protein sequence ID" value="ENSEBUP00000005013.1"/>
    <property type="gene ID" value="ENSEBUG00000003456.1"/>
</dbReference>
<dbReference type="GO" id="GO:0150105">
    <property type="term" value="P:protein localization to cell-cell junction"/>
    <property type="evidence" value="ECO:0007669"/>
    <property type="project" value="TreeGrafter"/>
</dbReference>
<dbReference type="GO" id="GO:0005923">
    <property type="term" value="C:bicellular tight junction"/>
    <property type="evidence" value="ECO:0007669"/>
    <property type="project" value="UniProtKB-SubCell"/>
</dbReference>
<comment type="similarity">
    <text evidence="3">Belongs to the MAGUK family.</text>
</comment>
<feature type="domain" description="Guanylate kinase-like" evidence="14">
    <location>
        <begin position="674"/>
        <end position="772"/>
    </location>
</feature>
<dbReference type="SUPFAM" id="SSF52540">
    <property type="entry name" value="P-loop containing nucleoside triphosphate hydrolases"/>
    <property type="match status" value="1"/>
</dbReference>
<dbReference type="PANTHER" id="PTHR13865:SF28">
    <property type="entry name" value="POLYCHAETOID, ISOFORM O"/>
    <property type="match status" value="1"/>
</dbReference>
<evidence type="ECO:0000256" key="6">
    <source>
        <dbReference type="ARBA" id="ARBA00022475"/>
    </source>
</evidence>
<dbReference type="InterPro" id="IPR036028">
    <property type="entry name" value="SH3-like_dom_sf"/>
</dbReference>
<dbReference type="GO" id="GO:0050839">
    <property type="term" value="F:cell adhesion molecule binding"/>
    <property type="evidence" value="ECO:0007669"/>
    <property type="project" value="TreeGrafter"/>
</dbReference>
<evidence type="ECO:0000256" key="12">
    <source>
        <dbReference type="SAM" id="MobiDB-lite"/>
    </source>
</evidence>
<dbReference type="SMART" id="SM00228">
    <property type="entry name" value="PDZ"/>
    <property type="match status" value="2"/>
</dbReference>
<evidence type="ECO:0000313" key="16">
    <source>
        <dbReference type="Ensembl" id="ENSEBUP00000005013.1"/>
    </source>
</evidence>
<dbReference type="InterPro" id="IPR001452">
    <property type="entry name" value="SH3_domain"/>
</dbReference>
<feature type="domain" description="SH3" evidence="13">
    <location>
        <begin position="499"/>
        <end position="567"/>
    </location>
</feature>
<dbReference type="GO" id="GO:0005886">
    <property type="term" value="C:plasma membrane"/>
    <property type="evidence" value="ECO:0007669"/>
    <property type="project" value="UniProtKB-SubCell"/>
</dbReference>
<dbReference type="InterPro" id="IPR001478">
    <property type="entry name" value="PDZ"/>
</dbReference>
<dbReference type="Gene3D" id="2.30.42.10">
    <property type="match status" value="2"/>
</dbReference>
<organism evidence="16 17">
    <name type="scientific">Eptatretus burgeri</name>
    <name type="common">Inshore hagfish</name>
    <dbReference type="NCBI Taxonomy" id="7764"/>
    <lineage>
        <taxon>Eukaryota</taxon>
        <taxon>Metazoa</taxon>
        <taxon>Chordata</taxon>
        <taxon>Craniata</taxon>
        <taxon>Vertebrata</taxon>
        <taxon>Cyclostomata</taxon>
        <taxon>Myxini</taxon>
        <taxon>Myxiniformes</taxon>
        <taxon>Myxinidae</taxon>
        <taxon>Eptatretinae</taxon>
        <taxon>Eptatretus</taxon>
    </lineage>
</organism>
<feature type="domain" description="PDZ" evidence="15">
    <location>
        <begin position="412"/>
        <end position="470"/>
    </location>
</feature>
<dbReference type="PRINTS" id="PR01597">
    <property type="entry name" value="ZONOCCLUDNS"/>
</dbReference>
<dbReference type="Gene3D" id="2.30.30.40">
    <property type="entry name" value="SH3 Domains"/>
    <property type="match status" value="1"/>
</dbReference>
<feature type="region of interest" description="Disordered" evidence="12">
    <location>
        <begin position="108"/>
        <end position="130"/>
    </location>
</feature>
<dbReference type="GO" id="GO:0098609">
    <property type="term" value="P:cell-cell adhesion"/>
    <property type="evidence" value="ECO:0007669"/>
    <property type="project" value="TreeGrafter"/>
</dbReference>
<reference evidence="16" key="2">
    <citation type="submission" date="2025-09" db="UniProtKB">
        <authorList>
            <consortium name="Ensembl"/>
        </authorList>
    </citation>
    <scope>IDENTIFICATION</scope>
</reference>
<protein>
    <submittedName>
        <fullName evidence="16">Tight junction protein 2a (zona occludens 2)</fullName>
    </submittedName>
</protein>
<evidence type="ECO:0000256" key="2">
    <source>
        <dbReference type="ARBA" id="ARBA00004435"/>
    </source>
</evidence>
<evidence type="ECO:0000313" key="17">
    <source>
        <dbReference type="Proteomes" id="UP000694388"/>
    </source>
</evidence>
<dbReference type="InterPro" id="IPR027417">
    <property type="entry name" value="P-loop_NTPase"/>
</dbReference>
<evidence type="ECO:0000256" key="3">
    <source>
        <dbReference type="ARBA" id="ARBA00007014"/>
    </source>
</evidence>
<accession>A0A8C4ND63</accession>
<keyword evidence="7" id="KW-0597">Phosphoprotein</keyword>
<dbReference type="FunFam" id="2.30.42.10:FF:000013">
    <property type="entry name" value="Putative tight junction protein ZO-1"/>
    <property type="match status" value="1"/>
</dbReference>
<feature type="compositionally biased region" description="Polar residues" evidence="12">
    <location>
        <begin position="110"/>
        <end position="127"/>
    </location>
</feature>
<dbReference type="InterPro" id="IPR005417">
    <property type="entry name" value="ZO"/>
</dbReference>
<reference evidence="16" key="1">
    <citation type="submission" date="2025-08" db="UniProtKB">
        <authorList>
            <consortium name="Ensembl"/>
        </authorList>
    </citation>
    <scope>IDENTIFICATION</scope>
</reference>
<dbReference type="GO" id="GO:0090557">
    <property type="term" value="P:establishment of endothelial intestinal barrier"/>
    <property type="evidence" value="ECO:0007669"/>
    <property type="project" value="TreeGrafter"/>
</dbReference>
<dbReference type="PROSITE" id="PS50106">
    <property type="entry name" value="PDZ"/>
    <property type="match status" value="2"/>
</dbReference>
<feature type="compositionally biased region" description="Polar residues" evidence="12">
    <location>
        <begin position="318"/>
        <end position="333"/>
    </location>
</feature>
<dbReference type="FunFam" id="3.40.50.300:FF:000110">
    <property type="entry name" value="tight junction protein ZO-1 isoform X1"/>
    <property type="match status" value="1"/>
</dbReference>
<keyword evidence="5 11" id="KW-0728">SH3 domain</keyword>
<evidence type="ECO:0000256" key="1">
    <source>
        <dbReference type="ARBA" id="ARBA00004413"/>
    </source>
</evidence>
<dbReference type="Gene3D" id="3.40.50.300">
    <property type="entry name" value="P-loop containing nucleotide triphosphate hydrolases"/>
    <property type="match status" value="1"/>
</dbReference>
<dbReference type="CDD" id="cd06729">
    <property type="entry name" value="PDZ3_ZO1-like_domain"/>
    <property type="match status" value="1"/>
</dbReference>
<evidence type="ECO:0000256" key="9">
    <source>
        <dbReference type="ARBA" id="ARBA00022949"/>
    </source>
</evidence>
<dbReference type="SMART" id="SM00072">
    <property type="entry name" value="GuKc"/>
    <property type="match status" value="1"/>
</dbReference>
<dbReference type="PROSITE" id="PS50002">
    <property type="entry name" value="SH3"/>
    <property type="match status" value="1"/>
</dbReference>
<evidence type="ECO:0000256" key="4">
    <source>
        <dbReference type="ARBA" id="ARBA00022427"/>
    </source>
</evidence>
<feature type="compositionally biased region" description="Low complexity" evidence="12">
    <location>
        <begin position="346"/>
        <end position="356"/>
    </location>
</feature>
<dbReference type="GO" id="GO:1905605">
    <property type="term" value="P:positive regulation of blood-brain barrier permeability"/>
    <property type="evidence" value="ECO:0007669"/>
    <property type="project" value="TreeGrafter"/>
</dbReference>
<dbReference type="Proteomes" id="UP000694388">
    <property type="component" value="Unplaced"/>
</dbReference>
<dbReference type="SUPFAM" id="SSF50044">
    <property type="entry name" value="SH3-domain"/>
    <property type="match status" value="1"/>
</dbReference>
<dbReference type="PANTHER" id="PTHR13865">
    <property type="entry name" value="TIGHT JUNCTION PROTEIN"/>
    <property type="match status" value="1"/>
</dbReference>
<evidence type="ECO:0000256" key="11">
    <source>
        <dbReference type="PROSITE-ProRule" id="PRU00192"/>
    </source>
</evidence>
<dbReference type="GO" id="GO:0045216">
    <property type="term" value="P:cell-cell junction organization"/>
    <property type="evidence" value="ECO:0007669"/>
    <property type="project" value="TreeGrafter"/>
</dbReference>
<proteinExistence type="inferred from homology"/>
<evidence type="ECO:0000256" key="5">
    <source>
        <dbReference type="ARBA" id="ARBA00022443"/>
    </source>
</evidence>
<dbReference type="SUPFAM" id="SSF50156">
    <property type="entry name" value="PDZ domain-like"/>
    <property type="match status" value="2"/>
</dbReference>
<keyword evidence="9" id="KW-0965">Cell junction</keyword>
<comment type="subcellular location">
    <subcellularLocation>
        <location evidence="2">Cell junction</location>
        <location evidence="2">Tight junction</location>
    </subcellularLocation>
    <subcellularLocation>
        <location evidence="1">Cell membrane</location>
        <topology evidence="1">Peripheral membrane protein</topology>
        <orientation evidence="1">Cytoplasmic side</orientation>
    </subcellularLocation>
</comment>
<dbReference type="InterPro" id="IPR008144">
    <property type="entry name" value="Guanylate_kin-like_dom"/>
</dbReference>
<evidence type="ECO:0000259" key="15">
    <source>
        <dbReference type="PROSITE" id="PS50106"/>
    </source>
</evidence>
<evidence type="ECO:0000259" key="14">
    <source>
        <dbReference type="PROSITE" id="PS50052"/>
    </source>
</evidence>
<evidence type="ECO:0000256" key="8">
    <source>
        <dbReference type="ARBA" id="ARBA00022737"/>
    </source>
</evidence>
<evidence type="ECO:0000256" key="7">
    <source>
        <dbReference type="ARBA" id="ARBA00022553"/>
    </source>
</evidence>
<keyword evidence="6" id="KW-1003">Cell membrane</keyword>
<dbReference type="Pfam" id="PF00625">
    <property type="entry name" value="Guanylate_kin"/>
    <property type="match status" value="1"/>
</dbReference>
<evidence type="ECO:0000259" key="13">
    <source>
        <dbReference type="PROSITE" id="PS50002"/>
    </source>
</evidence>
<dbReference type="CDD" id="cd06728">
    <property type="entry name" value="PDZ2_ZO1-like_ds"/>
    <property type="match status" value="1"/>
</dbReference>